<dbReference type="PANTHER" id="PTHR42866">
    <property type="entry name" value="3-DEOXY-MANNO-OCTULOSONATE CYTIDYLYLTRANSFERASE"/>
    <property type="match status" value="1"/>
</dbReference>
<dbReference type="Pfam" id="PF02348">
    <property type="entry name" value="CTP_transf_3"/>
    <property type="match status" value="1"/>
</dbReference>
<name>A0A0F9AQL3_9ZZZZ</name>
<accession>A0A0F9AQL3</accession>
<dbReference type="GO" id="GO:0008690">
    <property type="term" value="F:3-deoxy-manno-octulosonate cytidylyltransferase activity"/>
    <property type="evidence" value="ECO:0007669"/>
    <property type="project" value="InterPro"/>
</dbReference>
<dbReference type="AlphaFoldDB" id="A0A0F9AQL3"/>
<dbReference type="CDD" id="cd02517">
    <property type="entry name" value="CMP-KDO-Synthetase"/>
    <property type="match status" value="1"/>
</dbReference>
<dbReference type="PANTHER" id="PTHR42866:SF2">
    <property type="entry name" value="3-DEOXY-MANNO-OCTULOSONATE CYTIDYLYLTRANSFERASE, MITOCHONDRIAL"/>
    <property type="match status" value="1"/>
</dbReference>
<protein>
    <recommendedName>
        <fullName evidence="4">3-deoxy-manno-octulosonate cytidylyltransferase</fullName>
    </recommendedName>
</protein>
<dbReference type="InterPro" id="IPR004528">
    <property type="entry name" value="KdsB"/>
</dbReference>
<dbReference type="SUPFAM" id="SSF53448">
    <property type="entry name" value="Nucleotide-diphospho-sugar transferases"/>
    <property type="match status" value="1"/>
</dbReference>
<dbReference type="GO" id="GO:0005829">
    <property type="term" value="C:cytosol"/>
    <property type="evidence" value="ECO:0007669"/>
    <property type="project" value="TreeGrafter"/>
</dbReference>
<evidence type="ECO:0008006" key="4">
    <source>
        <dbReference type="Google" id="ProtNLM"/>
    </source>
</evidence>
<dbReference type="InterPro" id="IPR029044">
    <property type="entry name" value="Nucleotide-diphossugar_trans"/>
</dbReference>
<evidence type="ECO:0000313" key="3">
    <source>
        <dbReference type="EMBL" id="KKL03922.1"/>
    </source>
</evidence>
<reference evidence="3" key="1">
    <citation type="journal article" date="2015" name="Nature">
        <title>Complex archaea that bridge the gap between prokaryotes and eukaryotes.</title>
        <authorList>
            <person name="Spang A."/>
            <person name="Saw J.H."/>
            <person name="Jorgensen S.L."/>
            <person name="Zaremba-Niedzwiedzka K."/>
            <person name="Martijn J."/>
            <person name="Lind A.E."/>
            <person name="van Eijk R."/>
            <person name="Schleper C."/>
            <person name="Guy L."/>
            <person name="Ettema T.J."/>
        </authorList>
    </citation>
    <scope>NUCLEOTIDE SEQUENCE</scope>
</reference>
<gene>
    <name evidence="3" type="ORF">LCGC14_2621280</name>
</gene>
<comment type="caution">
    <text evidence="3">The sequence shown here is derived from an EMBL/GenBank/DDBJ whole genome shotgun (WGS) entry which is preliminary data.</text>
</comment>
<keyword evidence="2" id="KW-0548">Nucleotidyltransferase</keyword>
<evidence type="ECO:0000256" key="1">
    <source>
        <dbReference type="ARBA" id="ARBA00022679"/>
    </source>
</evidence>
<dbReference type="EMBL" id="LAZR01044736">
    <property type="protein sequence ID" value="KKL03922.1"/>
    <property type="molecule type" value="Genomic_DNA"/>
</dbReference>
<sequence>MSLEKIAVVIPARMASTRFPGKVMKDIHGEPLIWRVYEGCMGSEFVKSEDVFVLTPDEEVGKAVRERGGRVVITGPARTVLERCSQVASLNAFQNYDLIVVVQGDEPMVKPEMIDLAIAKIGLHTISCLVKELDENDDSHNPNMVKLVMDHMNRILYFSRAVIPGVTPERHAGIKRAPFYKQVCVMAFTRNALVDYNTMALGRLERAEGIDQLRYLESGWTIKGIVSEYETQAVDTQEDLDKVRELWNEDRSAGV</sequence>
<dbReference type="InterPro" id="IPR003329">
    <property type="entry name" value="Cytidylyl_trans"/>
</dbReference>
<proteinExistence type="predicted"/>
<dbReference type="Gene3D" id="3.90.550.10">
    <property type="entry name" value="Spore Coat Polysaccharide Biosynthesis Protein SpsA, Chain A"/>
    <property type="match status" value="1"/>
</dbReference>
<keyword evidence="1" id="KW-0808">Transferase</keyword>
<evidence type="ECO:0000256" key="2">
    <source>
        <dbReference type="ARBA" id="ARBA00022695"/>
    </source>
</evidence>
<dbReference type="NCBIfam" id="NF003952">
    <property type="entry name" value="PRK05450.1-5"/>
    <property type="match status" value="1"/>
</dbReference>
<organism evidence="3">
    <name type="scientific">marine sediment metagenome</name>
    <dbReference type="NCBI Taxonomy" id="412755"/>
    <lineage>
        <taxon>unclassified sequences</taxon>
        <taxon>metagenomes</taxon>
        <taxon>ecological metagenomes</taxon>
    </lineage>
</organism>